<feature type="domain" description="C2H2-type" evidence="7">
    <location>
        <begin position="262"/>
        <end position="291"/>
    </location>
</feature>
<feature type="domain" description="C2H2-type" evidence="7">
    <location>
        <begin position="120"/>
        <end position="149"/>
    </location>
</feature>
<dbReference type="InterPro" id="IPR050329">
    <property type="entry name" value="GLI_C2H2-zinc-finger"/>
</dbReference>
<organism evidence="8">
    <name type="scientific">Medioppia subpectinata</name>
    <dbReference type="NCBI Taxonomy" id="1979941"/>
    <lineage>
        <taxon>Eukaryota</taxon>
        <taxon>Metazoa</taxon>
        <taxon>Ecdysozoa</taxon>
        <taxon>Arthropoda</taxon>
        <taxon>Chelicerata</taxon>
        <taxon>Arachnida</taxon>
        <taxon>Acari</taxon>
        <taxon>Acariformes</taxon>
        <taxon>Sarcoptiformes</taxon>
        <taxon>Oribatida</taxon>
        <taxon>Brachypylina</taxon>
        <taxon>Oppioidea</taxon>
        <taxon>Oppiidae</taxon>
        <taxon>Medioppia</taxon>
    </lineage>
</organism>
<dbReference type="GO" id="GO:0008270">
    <property type="term" value="F:zinc ion binding"/>
    <property type="evidence" value="ECO:0007669"/>
    <property type="project" value="UniProtKB-KW"/>
</dbReference>
<name>A0A7R9Q7F5_9ACAR</name>
<dbReference type="SMART" id="SM00355">
    <property type="entry name" value="ZnF_C2H2"/>
    <property type="match status" value="9"/>
</dbReference>
<dbReference type="PANTHER" id="PTHR19818">
    <property type="entry name" value="ZINC FINGER PROTEIN ZIC AND GLI"/>
    <property type="match status" value="1"/>
</dbReference>
<keyword evidence="3 5" id="KW-0863">Zinc-finger</keyword>
<evidence type="ECO:0000256" key="4">
    <source>
        <dbReference type="ARBA" id="ARBA00022833"/>
    </source>
</evidence>
<dbReference type="Gene3D" id="3.30.160.60">
    <property type="entry name" value="Classic Zinc Finger"/>
    <property type="match status" value="5"/>
</dbReference>
<dbReference type="OrthoDB" id="10018191at2759"/>
<gene>
    <name evidence="8" type="ORF">OSB1V03_LOCUS15644</name>
</gene>
<feature type="domain" description="C2H2-type" evidence="7">
    <location>
        <begin position="171"/>
        <end position="201"/>
    </location>
</feature>
<keyword evidence="9" id="KW-1185">Reference proteome</keyword>
<dbReference type="InterPro" id="IPR036236">
    <property type="entry name" value="Znf_C2H2_sf"/>
</dbReference>
<dbReference type="EMBL" id="CAJPIZ010016380">
    <property type="protein sequence ID" value="CAG2115683.1"/>
    <property type="molecule type" value="Genomic_DNA"/>
</dbReference>
<dbReference type="SUPFAM" id="SSF57667">
    <property type="entry name" value="beta-beta-alpha zinc fingers"/>
    <property type="match status" value="3"/>
</dbReference>
<evidence type="ECO:0000313" key="8">
    <source>
        <dbReference type="EMBL" id="CAD7635253.1"/>
    </source>
</evidence>
<dbReference type="PANTHER" id="PTHR19818:SF139">
    <property type="entry name" value="PAIR-RULE PROTEIN ODD-PAIRED"/>
    <property type="match status" value="1"/>
</dbReference>
<protein>
    <recommendedName>
        <fullName evidence="7">C2H2-type domain-containing protein</fullName>
    </recommendedName>
</protein>
<evidence type="ECO:0000256" key="3">
    <source>
        <dbReference type="ARBA" id="ARBA00022771"/>
    </source>
</evidence>
<feature type="domain" description="C2H2-type" evidence="7">
    <location>
        <begin position="201"/>
        <end position="231"/>
    </location>
</feature>
<evidence type="ECO:0000259" key="7">
    <source>
        <dbReference type="PROSITE" id="PS50157"/>
    </source>
</evidence>
<dbReference type="GO" id="GO:0000981">
    <property type="term" value="F:DNA-binding transcription factor activity, RNA polymerase II-specific"/>
    <property type="evidence" value="ECO:0007669"/>
    <property type="project" value="TreeGrafter"/>
</dbReference>
<dbReference type="GO" id="GO:0000978">
    <property type="term" value="F:RNA polymerase II cis-regulatory region sequence-specific DNA binding"/>
    <property type="evidence" value="ECO:0007669"/>
    <property type="project" value="TreeGrafter"/>
</dbReference>
<dbReference type="FunFam" id="3.30.160.60:FF:000072">
    <property type="entry name" value="zinc finger protein 143 isoform X1"/>
    <property type="match status" value="1"/>
</dbReference>
<dbReference type="Pfam" id="PF00096">
    <property type="entry name" value="zf-C2H2"/>
    <property type="match status" value="3"/>
</dbReference>
<keyword evidence="1" id="KW-0479">Metal-binding</keyword>
<dbReference type="PROSITE" id="PS50157">
    <property type="entry name" value="ZINC_FINGER_C2H2_2"/>
    <property type="match status" value="7"/>
</dbReference>
<feature type="non-terminal residue" evidence="8">
    <location>
        <position position="1"/>
    </location>
</feature>
<feature type="domain" description="C2H2-type" evidence="7">
    <location>
        <begin position="363"/>
        <end position="392"/>
    </location>
</feature>
<dbReference type="Proteomes" id="UP000759131">
    <property type="component" value="Unassembled WGS sequence"/>
</dbReference>
<evidence type="ECO:0000256" key="6">
    <source>
        <dbReference type="SAM" id="MobiDB-lite"/>
    </source>
</evidence>
<feature type="domain" description="C2H2-type" evidence="7">
    <location>
        <begin position="232"/>
        <end position="261"/>
    </location>
</feature>
<evidence type="ECO:0000256" key="5">
    <source>
        <dbReference type="PROSITE-ProRule" id="PRU00042"/>
    </source>
</evidence>
<dbReference type="GO" id="GO:0045944">
    <property type="term" value="P:positive regulation of transcription by RNA polymerase II"/>
    <property type="evidence" value="ECO:0007669"/>
    <property type="project" value="UniProtKB-ARBA"/>
</dbReference>
<dbReference type="AlphaFoldDB" id="A0A7R9Q7F5"/>
<accession>A0A7R9Q7F5</accession>
<feature type="domain" description="C2H2-type" evidence="7">
    <location>
        <begin position="333"/>
        <end position="362"/>
    </location>
</feature>
<evidence type="ECO:0000256" key="2">
    <source>
        <dbReference type="ARBA" id="ARBA00022737"/>
    </source>
</evidence>
<keyword evidence="2" id="KW-0677">Repeat</keyword>
<reference evidence="8" key="1">
    <citation type="submission" date="2020-11" db="EMBL/GenBank/DDBJ databases">
        <authorList>
            <person name="Tran Van P."/>
        </authorList>
    </citation>
    <scope>NUCLEOTIDE SEQUENCE</scope>
</reference>
<dbReference type="EMBL" id="OC870955">
    <property type="protein sequence ID" value="CAD7635253.1"/>
    <property type="molecule type" value="Genomic_DNA"/>
</dbReference>
<dbReference type="InterPro" id="IPR013087">
    <property type="entry name" value="Znf_C2H2_type"/>
</dbReference>
<sequence>MCLKTHLIKIHSKYETLIDCEDKQHFRLLSLRLDQLSDKQTDQTNESQEVRQTRGQKKRQISREVVKREDNDLTDKVVTNEDSDERKTSTTDTDLKSIKDKTCYERLNRKPNRVFKVKAIHCDYKDCDYKCRSDANLASHMKSHDNQKTEAYRQQRLSLHRRCYDLVTNSYICDDIDCGKSFKNYRRLRGHIISAHSSRDIRCDYTDCHKLFKTRDTMKAHFKYVHNNDKPFKCPHNDCDRGFASNGHLDQHVASHSSERLFVCDFNGCAKSFKTQQLLWVHKRIHSAEPVIRCRVDGCAQRFRTQNGLQKHRVIDHHFKPKVPYKRPIGRQYPCQWPGCDFTAALNHSLKLHQRRHTGDRPLVCDWPECGKRFARPTSLRDHKNIHNNLKPHACHWPGCQYRCASSANISKHWTRGSNRYPNPWLKGITGVDPYQWSKQWTPVLALKCRLKHRSQWSTQPITCLTAIGSYQGSAKTAVESEAQRVPHGKTHDIQTLLPSGVKRYASPKMTPDSQTLVATEWMSASTGEDSRHSDTSLVGSEAIRVPKDDSRHDWTVGDRRSSAQCLWRSIAATVVVDSSAVTHDRLCTRDH</sequence>
<keyword evidence="4" id="KW-0862">Zinc</keyword>
<proteinExistence type="predicted"/>
<dbReference type="FunFam" id="3.30.160.60:FF:002343">
    <property type="entry name" value="Zinc finger protein 33A"/>
    <property type="match status" value="1"/>
</dbReference>
<evidence type="ECO:0000313" key="9">
    <source>
        <dbReference type="Proteomes" id="UP000759131"/>
    </source>
</evidence>
<feature type="compositionally biased region" description="Basic and acidic residues" evidence="6">
    <location>
        <begin position="61"/>
        <end position="91"/>
    </location>
</feature>
<dbReference type="GO" id="GO:0005634">
    <property type="term" value="C:nucleus"/>
    <property type="evidence" value="ECO:0007669"/>
    <property type="project" value="UniProtKB-ARBA"/>
</dbReference>
<evidence type="ECO:0000256" key="1">
    <source>
        <dbReference type="ARBA" id="ARBA00022723"/>
    </source>
</evidence>
<dbReference type="PROSITE" id="PS00028">
    <property type="entry name" value="ZINC_FINGER_C2H2_1"/>
    <property type="match status" value="7"/>
</dbReference>
<feature type="region of interest" description="Disordered" evidence="6">
    <location>
        <begin position="39"/>
        <end position="91"/>
    </location>
</feature>